<dbReference type="PANTHER" id="PTHR15907">
    <property type="entry name" value="DUF614 FAMILY PROTEIN-RELATED"/>
    <property type="match status" value="1"/>
</dbReference>
<dbReference type="AlphaFoldDB" id="A0AAD6UM78"/>
<dbReference type="NCBIfam" id="TIGR01571">
    <property type="entry name" value="A_thal_Cys_rich"/>
    <property type="match status" value="1"/>
</dbReference>
<organism evidence="1 2">
    <name type="scientific">Mycena pura</name>
    <dbReference type="NCBI Taxonomy" id="153505"/>
    <lineage>
        <taxon>Eukaryota</taxon>
        <taxon>Fungi</taxon>
        <taxon>Dikarya</taxon>
        <taxon>Basidiomycota</taxon>
        <taxon>Agaricomycotina</taxon>
        <taxon>Agaricomycetes</taxon>
        <taxon>Agaricomycetidae</taxon>
        <taxon>Agaricales</taxon>
        <taxon>Marasmiineae</taxon>
        <taxon>Mycenaceae</taxon>
        <taxon>Mycena</taxon>
    </lineage>
</organism>
<reference evidence="1" key="1">
    <citation type="submission" date="2023-03" db="EMBL/GenBank/DDBJ databases">
        <title>Massive genome expansion in bonnet fungi (Mycena s.s.) driven by repeated elements and novel gene families across ecological guilds.</title>
        <authorList>
            <consortium name="Lawrence Berkeley National Laboratory"/>
            <person name="Harder C.B."/>
            <person name="Miyauchi S."/>
            <person name="Viragh M."/>
            <person name="Kuo A."/>
            <person name="Thoen E."/>
            <person name="Andreopoulos B."/>
            <person name="Lu D."/>
            <person name="Skrede I."/>
            <person name="Drula E."/>
            <person name="Henrissat B."/>
            <person name="Morin E."/>
            <person name="Kohler A."/>
            <person name="Barry K."/>
            <person name="LaButti K."/>
            <person name="Morin E."/>
            <person name="Salamov A."/>
            <person name="Lipzen A."/>
            <person name="Mereny Z."/>
            <person name="Hegedus B."/>
            <person name="Baldrian P."/>
            <person name="Stursova M."/>
            <person name="Weitz H."/>
            <person name="Taylor A."/>
            <person name="Grigoriev I.V."/>
            <person name="Nagy L.G."/>
            <person name="Martin F."/>
            <person name="Kauserud H."/>
        </authorList>
    </citation>
    <scope>NUCLEOTIDE SEQUENCE</scope>
    <source>
        <strain evidence="1">9144</strain>
    </source>
</reference>
<comment type="caution">
    <text evidence="1">The sequence shown here is derived from an EMBL/GenBank/DDBJ whole genome shotgun (WGS) entry which is preliminary data.</text>
</comment>
<accession>A0AAD6UM78</accession>
<name>A0AAD6UM78_9AGAR</name>
<keyword evidence="2" id="KW-1185">Reference proteome</keyword>
<proteinExistence type="predicted"/>
<evidence type="ECO:0000313" key="1">
    <source>
        <dbReference type="EMBL" id="KAJ7190197.1"/>
    </source>
</evidence>
<sequence length="151" mass="15934">MEVAVGGSRNFKGLPLVDGERGWSNGVLDCFADPLTLLVSWAAPCLVYGRNRARYRALESPGEVSRSAGEGLASGDSLLYCVAMSFGCGACIGMRGRSLTRRRYGIRGTACGDCCVSCCCAPCALTQESREIELEEQSLGHPGAGFSALLK</sequence>
<evidence type="ECO:0000313" key="2">
    <source>
        <dbReference type="Proteomes" id="UP001219525"/>
    </source>
</evidence>
<dbReference type="Pfam" id="PF04749">
    <property type="entry name" value="PLAC8"/>
    <property type="match status" value="1"/>
</dbReference>
<protein>
    <submittedName>
        <fullName evidence="1">PLAC8-domain-containing protein</fullName>
    </submittedName>
</protein>
<gene>
    <name evidence="1" type="ORF">GGX14DRAFT_606447</name>
</gene>
<dbReference type="EMBL" id="JARJCW010000155">
    <property type="protein sequence ID" value="KAJ7190197.1"/>
    <property type="molecule type" value="Genomic_DNA"/>
</dbReference>
<dbReference type="Proteomes" id="UP001219525">
    <property type="component" value="Unassembled WGS sequence"/>
</dbReference>
<dbReference type="InterPro" id="IPR006461">
    <property type="entry name" value="PLAC_motif_containing"/>
</dbReference>